<proteinExistence type="predicted"/>
<feature type="domain" description="Dockerin" evidence="1">
    <location>
        <begin position="347"/>
        <end position="415"/>
    </location>
</feature>
<dbReference type="Gene3D" id="1.10.1330.10">
    <property type="entry name" value="Dockerin domain"/>
    <property type="match status" value="1"/>
</dbReference>
<dbReference type="Gene3D" id="3.90.70.10">
    <property type="entry name" value="Cysteine proteinases"/>
    <property type="match status" value="1"/>
</dbReference>
<protein>
    <recommendedName>
        <fullName evidence="1">Dockerin domain-containing protein</fullName>
    </recommendedName>
</protein>
<accession>A0A1H6HS88</accession>
<dbReference type="PROSITE" id="PS51766">
    <property type="entry name" value="DOCKERIN"/>
    <property type="match status" value="1"/>
</dbReference>
<dbReference type="InterPro" id="IPR036439">
    <property type="entry name" value="Dockerin_dom_sf"/>
</dbReference>
<dbReference type="Pfam" id="PF00404">
    <property type="entry name" value="Dockerin_1"/>
    <property type="match status" value="1"/>
</dbReference>
<sequence length="415" mass="44103">MQKAKETGIRCLLLALLMVIGVFAGVFTPRRYALAAEDFRTWRQLDERWGNTAMGGTTVRKSGCYITSIAMAAVASGACDTKDFDPGVFAKKLNDMGAFSSGGALIAWASVNKAIPDISIATANLYFKSSDQKGKAAEMKEYLDKGLYVICNVGGHWVYVDGIIGDDVYMADPAKDEIMMFKAYNNASITCFQALKGKNPYSGFTPLTIKEEVSETSSITALSSTTTTATATVTTAKAAASSSKTTTATKAAVTSKATSVSAVKNSAAVSTAKTAPNEYMAGEYYCTAAEKVDVFADMKDQKTSIAALEYGNIVNVVSVSGSYGEVKIGGKKGWIDLSKFEYAGTAQDLEAGDINSDGSADKYDLALVNEYITKSEKLPEGVSVLTSWEIKAADLSGDGVINNTDVLLYLMHICN</sequence>
<dbReference type="GO" id="GO:0000272">
    <property type="term" value="P:polysaccharide catabolic process"/>
    <property type="evidence" value="ECO:0007669"/>
    <property type="project" value="InterPro"/>
</dbReference>
<name>A0A1H6HS88_RUMFL</name>
<dbReference type="RefSeq" id="WP_074714030.1">
    <property type="nucleotide sequence ID" value="NZ_FNWV01000001.1"/>
</dbReference>
<dbReference type="InterPro" id="IPR016134">
    <property type="entry name" value="Dockerin_dom"/>
</dbReference>
<organism evidence="2 3">
    <name type="scientific">Ruminococcus flavefaciens</name>
    <dbReference type="NCBI Taxonomy" id="1265"/>
    <lineage>
        <taxon>Bacteria</taxon>
        <taxon>Bacillati</taxon>
        <taxon>Bacillota</taxon>
        <taxon>Clostridia</taxon>
        <taxon>Eubacteriales</taxon>
        <taxon>Oscillospiraceae</taxon>
        <taxon>Ruminococcus</taxon>
    </lineage>
</organism>
<evidence type="ECO:0000313" key="2">
    <source>
        <dbReference type="EMBL" id="SEH37920.1"/>
    </source>
</evidence>
<dbReference type="OrthoDB" id="1816152at2"/>
<gene>
    <name evidence="2" type="ORF">SAMN02910265_00182</name>
</gene>
<dbReference type="GO" id="GO:0004553">
    <property type="term" value="F:hydrolase activity, hydrolyzing O-glycosyl compounds"/>
    <property type="evidence" value="ECO:0007669"/>
    <property type="project" value="InterPro"/>
</dbReference>
<dbReference type="AlphaFoldDB" id="A0A1H6HS88"/>
<dbReference type="Proteomes" id="UP000183190">
    <property type="component" value="Unassembled WGS sequence"/>
</dbReference>
<reference evidence="2 3" key="1">
    <citation type="submission" date="2016-10" db="EMBL/GenBank/DDBJ databases">
        <authorList>
            <person name="de Groot N.N."/>
        </authorList>
    </citation>
    <scope>NUCLEOTIDE SEQUENCE [LARGE SCALE GENOMIC DNA]</scope>
    <source>
        <strain evidence="2 3">YAD2003</strain>
    </source>
</reference>
<dbReference type="SUPFAM" id="SSF63446">
    <property type="entry name" value="Type I dockerin domain"/>
    <property type="match status" value="1"/>
</dbReference>
<evidence type="ECO:0000313" key="3">
    <source>
        <dbReference type="Proteomes" id="UP000183190"/>
    </source>
</evidence>
<dbReference type="InterPro" id="IPR002105">
    <property type="entry name" value="Dockerin_1_rpt"/>
</dbReference>
<evidence type="ECO:0000259" key="1">
    <source>
        <dbReference type="PROSITE" id="PS51766"/>
    </source>
</evidence>
<dbReference type="CDD" id="cd14256">
    <property type="entry name" value="Dockerin_I"/>
    <property type="match status" value="1"/>
</dbReference>
<dbReference type="EMBL" id="FNWV01000001">
    <property type="protein sequence ID" value="SEH37920.1"/>
    <property type="molecule type" value="Genomic_DNA"/>
</dbReference>